<dbReference type="PANTHER" id="PTHR33794:SF1">
    <property type="entry name" value="BACILLOLYSIN"/>
    <property type="match status" value="1"/>
</dbReference>
<name>A0A7K0EU62_9BACT</name>
<dbReference type="Gene3D" id="3.10.450.490">
    <property type="match status" value="1"/>
</dbReference>
<evidence type="ECO:0000259" key="12">
    <source>
        <dbReference type="Pfam" id="PF07504"/>
    </source>
</evidence>
<feature type="domain" description="Secretion system C-terminal sorting" evidence="13">
    <location>
        <begin position="1012"/>
        <end position="1083"/>
    </location>
</feature>
<dbReference type="CDD" id="cd09597">
    <property type="entry name" value="M4_TLP"/>
    <property type="match status" value="1"/>
</dbReference>
<evidence type="ECO:0000259" key="11">
    <source>
        <dbReference type="Pfam" id="PF02868"/>
    </source>
</evidence>
<organism evidence="14 15">
    <name type="scientific">Larkinella terrae</name>
    <dbReference type="NCBI Taxonomy" id="2025311"/>
    <lineage>
        <taxon>Bacteria</taxon>
        <taxon>Pseudomonadati</taxon>
        <taxon>Bacteroidota</taxon>
        <taxon>Cytophagia</taxon>
        <taxon>Cytophagales</taxon>
        <taxon>Spirosomataceae</taxon>
        <taxon>Larkinella</taxon>
    </lineage>
</organism>
<dbReference type="Proteomes" id="UP000441754">
    <property type="component" value="Unassembled WGS sequence"/>
</dbReference>
<dbReference type="SUPFAM" id="SSF55486">
    <property type="entry name" value="Metalloproteases ('zincins'), catalytic domain"/>
    <property type="match status" value="1"/>
</dbReference>
<dbReference type="InterPro" id="IPR050728">
    <property type="entry name" value="Zinc_Metalloprotease_M4"/>
</dbReference>
<dbReference type="InterPro" id="IPR023612">
    <property type="entry name" value="Peptidase_M4"/>
</dbReference>
<dbReference type="InterPro" id="IPR001570">
    <property type="entry name" value="Peptidase_M4_C_domain"/>
</dbReference>
<dbReference type="Gene3D" id="3.10.170.10">
    <property type="match status" value="1"/>
</dbReference>
<dbReference type="SUPFAM" id="SSF82171">
    <property type="entry name" value="DPP6 N-terminal domain-like"/>
    <property type="match status" value="1"/>
</dbReference>
<reference evidence="14 15" key="1">
    <citation type="journal article" date="2018" name="Antonie Van Leeuwenhoek">
        <title>Larkinella terrae sp. nov., isolated from soil on Jeju Island, South Korea.</title>
        <authorList>
            <person name="Ten L.N."/>
            <person name="Jeon J."/>
            <person name="Park S.J."/>
            <person name="Park S."/>
            <person name="Lee S.Y."/>
            <person name="Kim M.K."/>
            <person name="Jung H.Y."/>
        </authorList>
    </citation>
    <scope>NUCLEOTIDE SEQUENCE [LARGE SCALE GENOMIC DNA]</scope>
    <source>
        <strain evidence="14 15">KCTC 52001</strain>
    </source>
</reference>
<sequence>MKSILSTLFVALSVGALAQAPQPGFGRKLKTQSPTPGLAQRLNAEIATGSTRKGGFRMAAGATTTQFDAQTLRLRIVRDTATNLPVYIENHSPVSANKGARMSARASAFSFMSQIKGLLKIEKPEEQFVVTTTETDQLGQTHIRMSQQFQGIPVYGSELVAHLTNGTVTLLNGQFRPAQNVSTTPRLSLREATDRAFQDVGKESIVRSFGQNIFNMKPSEGALCLYPEGEKVTLAYQLTIRPNMIERWQYVIDAQTGAVLNKYNHTCGVDGPVKASGKDLNGVMQNFQTYQSGSTYYLLDASRSMFDAKKSTIQKPVGAIVTYDARNKQNDDGSFAIYDLTSKDNKSWTANAISAHNNAGLAYEYYEKTHKRTSLDGKGGTMVSIVNVLEDGEQMDNAYWSGEFMAYGNGNKVCKPLAGGLDVAGHEMTHGVIEKTANLIYQDQSGAINESMADVFGAMVDRDDWLIGDDVVLKTAYPTGAMRSMSNPNQNGKGTRGYQPKTMAEFLVTKSDNGGVHGNSGITNYAFYLFATKIGKEKAEQVYYRTLTKYLTLKSQFLDLRLGVIRAATDLYGENSAETKAAKDAFDAVGIVENTPKPEEPKDVPANNGQDMILLYSIGDQKLYTAPVSTGNLTARIKAEVKHKPSITDDGKGAYYVTSDGRIRAVTLTGAAQEVVISDEPIWDNVAISRDGTKIAALTKEKDKSIWVYSYDLKKWKQFPLSNPTTAEGISTGEVEYADSFEWDFAGEVLIYDAFNKLKSGDGADIEFWDVGILDAWSNDDKGFGSGQIIKLFKNLEEGESVGNPSFSRNSPNIIAFDYYNSIDDSYKVWIGDLKTGTLNTVLTNTTLSFPGYSRLDDRLIFNTLNANGDKELVATLELQADKKTSKGDVKSLYENAKWAVWYAAGTRVETSPGKTAQTITFNAIPDRYDGDGSFTLSATASSKLAVSFEIVSGPATLSGTRVTPTKPGVVTVRAIQTGNNEFAAATPVERKFNVLAVTGTEPTWSDALKSYPNPVTTSLTVELPSGEYFENLTLTTVSGATLIQQPVKNRTNLSTLDTSQLPSGFYILKVQTPKGVVHRKVIKP</sequence>
<evidence type="ECO:0000256" key="3">
    <source>
        <dbReference type="ARBA" id="ARBA00022723"/>
    </source>
</evidence>
<evidence type="ECO:0000256" key="1">
    <source>
        <dbReference type="ARBA" id="ARBA00009388"/>
    </source>
</evidence>
<feature type="domain" description="FTP" evidence="12">
    <location>
        <begin position="126"/>
        <end position="175"/>
    </location>
</feature>
<dbReference type="InterPro" id="IPR013856">
    <property type="entry name" value="Peptidase_M4_domain"/>
</dbReference>
<comment type="caution">
    <text evidence="14">The sequence shown here is derived from an EMBL/GenBank/DDBJ whole genome shotgun (WGS) entry which is preliminary data.</text>
</comment>
<keyword evidence="2" id="KW-0645">Protease</keyword>
<dbReference type="NCBIfam" id="TIGR04183">
    <property type="entry name" value="Por_Secre_tail"/>
    <property type="match status" value="1"/>
</dbReference>
<keyword evidence="3" id="KW-0479">Metal-binding</keyword>
<dbReference type="InterPro" id="IPR026444">
    <property type="entry name" value="Secre_tail"/>
</dbReference>
<feature type="signal peptide" evidence="9">
    <location>
        <begin position="1"/>
        <end position="18"/>
    </location>
</feature>
<dbReference type="GO" id="GO:0046872">
    <property type="term" value="F:metal ion binding"/>
    <property type="evidence" value="ECO:0007669"/>
    <property type="project" value="UniProtKB-KW"/>
</dbReference>
<dbReference type="InterPro" id="IPR027268">
    <property type="entry name" value="Peptidase_M4/M1_CTD_sf"/>
</dbReference>
<evidence type="ECO:0000313" key="14">
    <source>
        <dbReference type="EMBL" id="MRS65350.1"/>
    </source>
</evidence>
<keyword evidence="4 9" id="KW-0732">Signal</keyword>
<keyword evidence="6" id="KW-0862">Zinc</keyword>
<dbReference type="Gene3D" id="1.10.390.10">
    <property type="entry name" value="Neutral Protease Domain 2"/>
    <property type="match status" value="1"/>
</dbReference>
<feature type="domain" description="Peptidase M4 C-terminal" evidence="11">
    <location>
        <begin position="437"/>
        <end position="591"/>
    </location>
</feature>
<evidence type="ECO:0000256" key="5">
    <source>
        <dbReference type="ARBA" id="ARBA00022801"/>
    </source>
</evidence>
<dbReference type="Pfam" id="PF01447">
    <property type="entry name" value="Peptidase_M4"/>
    <property type="match status" value="1"/>
</dbReference>
<gene>
    <name evidence="14" type="ORF">GJJ30_28905</name>
</gene>
<dbReference type="InterPro" id="IPR011096">
    <property type="entry name" value="FTP_domain"/>
</dbReference>
<comment type="similarity">
    <text evidence="1">Belongs to the peptidase M4 family.</text>
</comment>
<evidence type="ECO:0000259" key="13">
    <source>
        <dbReference type="Pfam" id="PF18962"/>
    </source>
</evidence>
<feature type="chain" id="PRO_5029636640" evidence="9">
    <location>
        <begin position="19"/>
        <end position="1085"/>
    </location>
</feature>
<dbReference type="PRINTS" id="PR00730">
    <property type="entry name" value="THERMOLYSIN"/>
</dbReference>
<dbReference type="RefSeq" id="WP_154178632.1">
    <property type="nucleotide sequence ID" value="NZ_WJXZ01000014.1"/>
</dbReference>
<feature type="domain" description="Peptidase M4" evidence="10">
    <location>
        <begin position="275"/>
        <end position="434"/>
    </location>
</feature>
<feature type="active site" description="Proton donor" evidence="8">
    <location>
        <position position="517"/>
    </location>
</feature>
<dbReference type="Pfam" id="PF18962">
    <property type="entry name" value="Por_Secre_tail"/>
    <property type="match status" value="1"/>
</dbReference>
<dbReference type="AlphaFoldDB" id="A0A7K0EU62"/>
<evidence type="ECO:0000256" key="2">
    <source>
        <dbReference type="ARBA" id="ARBA00022670"/>
    </source>
</evidence>
<evidence type="ECO:0000256" key="8">
    <source>
        <dbReference type="PIRSR" id="PIRSR623612-1"/>
    </source>
</evidence>
<feature type="active site" evidence="8">
    <location>
        <position position="427"/>
    </location>
</feature>
<dbReference type="OrthoDB" id="291295at2"/>
<protein>
    <submittedName>
        <fullName evidence="14">T9SS type A sorting domain-containing protein</fullName>
    </submittedName>
</protein>
<dbReference type="Pfam" id="PF07504">
    <property type="entry name" value="FTP"/>
    <property type="match status" value="1"/>
</dbReference>
<keyword evidence="15" id="KW-1185">Reference proteome</keyword>
<evidence type="ECO:0000313" key="15">
    <source>
        <dbReference type="Proteomes" id="UP000441754"/>
    </source>
</evidence>
<dbReference type="EMBL" id="WJXZ01000014">
    <property type="protein sequence ID" value="MRS65350.1"/>
    <property type="molecule type" value="Genomic_DNA"/>
</dbReference>
<proteinExistence type="inferred from homology"/>
<dbReference type="GO" id="GO:0004222">
    <property type="term" value="F:metalloendopeptidase activity"/>
    <property type="evidence" value="ECO:0007669"/>
    <property type="project" value="InterPro"/>
</dbReference>
<evidence type="ECO:0000256" key="6">
    <source>
        <dbReference type="ARBA" id="ARBA00022833"/>
    </source>
</evidence>
<evidence type="ECO:0000259" key="10">
    <source>
        <dbReference type="Pfam" id="PF01447"/>
    </source>
</evidence>
<evidence type="ECO:0000256" key="9">
    <source>
        <dbReference type="SAM" id="SignalP"/>
    </source>
</evidence>
<evidence type="ECO:0000256" key="4">
    <source>
        <dbReference type="ARBA" id="ARBA00022729"/>
    </source>
</evidence>
<dbReference type="PANTHER" id="PTHR33794">
    <property type="entry name" value="BACILLOLYSIN"/>
    <property type="match status" value="1"/>
</dbReference>
<dbReference type="Pfam" id="PF02868">
    <property type="entry name" value="Peptidase_M4_C"/>
    <property type="match status" value="1"/>
</dbReference>
<keyword evidence="5" id="KW-0378">Hydrolase</keyword>
<accession>A0A7K0EU62</accession>
<dbReference type="GO" id="GO:0006508">
    <property type="term" value="P:proteolysis"/>
    <property type="evidence" value="ECO:0007669"/>
    <property type="project" value="UniProtKB-KW"/>
</dbReference>
<keyword evidence="7" id="KW-0482">Metalloprotease</keyword>
<evidence type="ECO:0000256" key="7">
    <source>
        <dbReference type="ARBA" id="ARBA00023049"/>
    </source>
</evidence>